<accession>A0AAV0FZW4</accession>
<comment type="caution">
    <text evidence="2">The sequence shown here is derived from an EMBL/GenBank/DDBJ whole genome shotgun (WGS) entry which is preliminary data.</text>
</comment>
<keyword evidence="3" id="KW-1185">Reference proteome</keyword>
<sequence length="103" mass="11256">MQESYTNKNNQQKLNKLIMKIKNKQTVKLKNCFRTLTSPALHGGGSGGGQSNIIIASSAPCLQSRFVPAHSPMLRLCPSDLNDERHTRNSPPAARGTQPLTTI</sequence>
<proteinExistence type="predicted"/>
<gene>
    <name evidence="2" type="ORF">CEPIT_LOCUS38950</name>
</gene>
<name>A0AAV0FZW4_9ASTE</name>
<feature type="region of interest" description="Disordered" evidence="1">
    <location>
        <begin position="78"/>
        <end position="103"/>
    </location>
</feature>
<dbReference type="EMBL" id="CAMAPF010001029">
    <property type="protein sequence ID" value="CAH9141206.1"/>
    <property type="molecule type" value="Genomic_DNA"/>
</dbReference>
<dbReference type="AlphaFoldDB" id="A0AAV0FZW4"/>
<dbReference type="Proteomes" id="UP001152523">
    <property type="component" value="Unassembled WGS sequence"/>
</dbReference>
<protein>
    <submittedName>
        <fullName evidence="2">Uncharacterized protein</fullName>
    </submittedName>
</protein>
<evidence type="ECO:0000256" key="1">
    <source>
        <dbReference type="SAM" id="MobiDB-lite"/>
    </source>
</evidence>
<evidence type="ECO:0000313" key="2">
    <source>
        <dbReference type="EMBL" id="CAH9141206.1"/>
    </source>
</evidence>
<evidence type="ECO:0000313" key="3">
    <source>
        <dbReference type="Proteomes" id="UP001152523"/>
    </source>
</evidence>
<reference evidence="2" key="1">
    <citation type="submission" date="2022-07" db="EMBL/GenBank/DDBJ databases">
        <authorList>
            <person name="Macas J."/>
            <person name="Novak P."/>
            <person name="Neumann P."/>
        </authorList>
    </citation>
    <scope>NUCLEOTIDE SEQUENCE</scope>
</reference>
<organism evidence="2 3">
    <name type="scientific">Cuscuta epithymum</name>
    <dbReference type="NCBI Taxonomy" id="186058"/>
    <lineage>
        <taxon>Eukaryota</taxon>
        <taxon>Viridiplantae</taxon>
        <taxon>Streptophyta</taxon>
        <taxon>Embryophyta</taxon>
        <taxon>Tracheophyta</taxon>
        <taxon>Spermatophyta</taxon>
        <taxon>Magnoliopsida</taxon>
        <taxon>eudicotyledons</taxon>
        <taxon>Gunneridae</taxon>
        <taxon>Pentapetalae</taxon>
        <taxon>asterids</taxon>
        <taxon>lamiids</taxon>
        <taxon>Solanales</taxon>
        <taxon>Convolvulaceae</taxon>
        <taxon>Cuscuteae</taxon>
        <taxon>Cuscuta</taxon>
        <taxon>Cuscuta subgen. Cuscuta</taxon>
    </lineage>
</organism>